<dbReference type="GO" id="GO:0020037">
    <property type="term" value="F:heme binding"/>
    <property type="evidence" value="ECO:0007669"/>
    <property type="project" value="InterPro"/>
</dbReference>
<dbReference type="OMA" id="VDMSEIW"/>
<dbReference type="InterPro" id="IPR036396">
    <property type="entry name" value="Cyt_P450_sf"/>
</dbReference>
<evidence type="ECO:0000256" key="2">
    <source>
        <dbReference type="ARBA" id="ARBA00022723"/>
    </source>
</evidence>
<accession>A0A803PIM3</accession>
<dbReference type="FunFam" id="1.10.630.10:FF:000011">
    <property type="entry name" value="Cytochrome P450 83B1"/>
    <property type="match status" value="1"/>
</dbReference>
<dbReference type="InterPro" id="IPR001128">
    <property type="entry name" value="Cyt_P450"/>
</dbReference>
<keyword evidence="6" id="KW-1133">Transmembrane helix</keyword>
<keyword evidence="5" id="KW-0503">Monooxygenase</keyword>
<dbReference type="PANTHER" id="PTHR47955:SF15">
    <property type="entry name" value="CYTOCHROME P450 71A2-LIKE"/>
    <property type="match status" value="1"/>
</dbReference>
<dbReference type="PROSITE" id="PS00086">
    <property type="entry name" value="CYTOCHROME_P450"/>
    <property type="match status" value="1"/>
</dbReference>
<dbReference type="InterPro" id="IPR017972">
    <property type="entry name" value="Cyt_P450_CS"/>
</dbReference>
<evidence type="ECO:0008006" key="9">
    <source>
        <dbReference type="Google" id="ProtNLM"/>
    </source>
</evidence>
<keyword evidence="6" id="KW-0812">Transmembrane</keyword>
<evidence type="ECO:0000256" key="3">
    <source>
        <dbReference type="ARBA" id="ARBA00023004"/>
    </source>
</evidence>
<feature type="binding site" description="axial binding residue" evidence="4">
    <location>
        <position position="467"/>
    </location>
    <ligand>
        <name>heme</name>
        <dbReference type="ChEBI" id="CHEBI:30413"/>
    </ligand>
    <ligandPart>
        <name>Fe</name>
        <dbReference type="ChEBI" id="CHEBI:18248"/>
    </ligandPart>
</feature>
<dbReference type="AlphaFoldDB" id="A0A803PIM3"/>
<feature type="transmembrane region" description="Helical" evidence="6">
    <location>
        <begin position="12"/>
        <end position="31"/>
    </location>
</feature>
<dbReference type="SUPFAM" id="SSF48264">
    <property type="entry name" value="Cytochrome P450"/>
    <property type="match status" value="1"/>
</dbReference>
<evidence type="ECO:0000256" key="6">
    <source>
        <dbReference type="SAM" id="Phobius"/>
    </source>
</evidence>
<dbReference type="Pfam" id="PF00067">
    <property type="entry name" value="p450"/>
    <property type="match status" value="1"/>
</dbReference>
<dbReference type="Gramene" id="evm.model.04.754">
    <property type="protein sequence ID" value="cds.evm.model.04.754"/>
    <property type="gene ID" value="evm.TU.04.754"/>
</dbReference>
<reference evidence="7" key="1">
    <citation type="submission" date="2018-11" db="EMBL/GenBank/DDBJ databases">
        <authorList>
            <person name="Grassa J C."/>
        </authorList>
    </citation>
    <scope>NUCLEOTIDE SEQUENCE [LARGE SCALE GENOMIC DNA]</scope>
</reference>
<dbReference type="Gene3D" id="1.10.630.10">
    <property type="entry name" value="Cytochrome P450"/>
    <property type="match status" value="1"/>
</dbReference>
<keyword evidence="6" id="KW-0472">Membrane</keyword>
<evidence type="ECO:0000313" key="8">
    <source>
        <dbReference type="Proteomes" id="UP000596661"/>
    </source>
</evidence>
<evidence type="ECO:0000256" key="4">
    <source>
        <dbReference type="PIRSR" id="PIRSR602401-1"/>
    </source>
</evidence>
<dbReference type="Proteomes" id="UP000596661">
    <property type="component" value="Chromosome 4"/>
</dbReference>
<keyword evidence="8" id="KW-1185">Reference proteome</keyword>
<dbReference type="CDD" id="cd11072">
    <property type="entry name" value="CYP71-like"/>
    <property type="match status" value="1"/>
</dbReference>
<comment type="similarity">
    <text evidence="1 5">Belongs to the cytochrome P450 family.</text>
</comment>
<dbReference type="InterPro" id="IPR002401">
    <property type="entry name" value="Cyt_P450_E_grp-I"/>
</dbReference>
<protein>
    <recommendedName>
        <fullName evidence="9">Cytochrome P450</fullName>
    </recommendedName>
</protein>
<name>A0A803PIM3_CANSA</name>
<keyword evidence="3 4" id="KW-0408">Iron</keyword>
<dbReference type="EMBL" id="UZAU01000366">
    <property type="status" value="NOT_ANNOTATED_CDS"/>
    <property type="molecule type" value="Genomic_DNA"/>
</dbReference>
<keyword evidence="5" id="KW-0560">Oxidoreductase</keyword>
<keyword evidence="4 5" id="KW-0349">Heme</keyword>
<dbReference type="PRINTS" id="PR00385">
    <property type="entry name" value="P450"/>
</dbReference>
<dbReference type="GO" id="GO:0016705">
    <property type="term" value="F:oxidoreductase activity, acting on paired donors, with incorporation or reduction of molecular oxygen"/>
    <property type="evidence" value="ECO:0007669"/>
    <property type="project" value="InterPro"/>
</dbReference>
<dbReference type="GO" id="GO:0004497">
    <property type="term" value="F:monooxygenase activity"/>
    <property type="evidence" value="ECO:0007669"/>
    <property type="project" value="UniProtKB-KW"/>
</dbReference>
<dbReference type="GO" id="GO:0005506">
    <property type="term" value="F:iron ion binding"/>
    <property type="evidence" value="ECO:0007669"/>
    <property type="project" value="InterPro"/>
</dbReference>
<sequence length="523" mass="60349">MERDNHVYLPLLNLPTFLSLITLLLSILFLIGKRFSRKKSFNLPPSPPTLPIIGNLHLIGKHAVRSLTDLSQKYGPLMLLHMGSVRTVVVSSPDMVKEITKNHDVVFSDRFNTTASDHLFYGGKDIVFASYGNYWRQAKKFCVQEMLSSKRVLSFQSIREEEVSSLVSKIRQDVCRNGDDGPVNICEMLIRTSNNIMSRCILGRRYSCEEKQYQEEKGNKIMFCETAMKKIIVQLTAFSVGDFFPCFKWVDDVRGFMRNLKSSSGELDAFYNQVFKERKAMKASENGVKDFVDILLQLQKDNMFNMELTDEHLKPIVQDMFFGGIETTSTTSEWVMAELMRNPRVMKKTQEEVRRIMREKGRVDINELDKLDYFKCVVKETLRLHPPVPLLVPRKTTEAVQIGGGQYTIPAGTQVIINAWAIHRDPNSWDQPEEFIPERFENSPVNYYKGGQEYFQFIPFGFGRRRCPGIMFGTIGVEFMMANLLYWFDWKLHTDEDVDMSETYGITIGLKVPLFLLPIPYTP</sequence>
<dbReference type="EnsemblPlants" id="evm.model.04.754">
    <property type="protein sequence ID" value="cds.evm.model.04.754"/>
    <property type="gene ID" value="evm.TU.04.754"/>
</dbReference>
<proteinExistence type="inferred from homology"/>
<keyword evidence="2 4" id="KW-0479">Metal-binding</keyword>
<comment type="cofactor">
    <cofactor evidence="4">
        <name>heme</name>
        <dbReference type="ChEBI" id="CHEBI:30413"/>
    </cofactor>
</comment>
<evidence type="ECO:0000256" key="1">
    <source>
        <dbReference type="ARBA" id="ARBA00010617"/>
    </source>
</evidence>
<evidence type="ECO:0000256" key="5">
    <source>
        <dbReference type="RuleBase" id="RU000461"/>
    </source>
</evidence>
<dbReference type="OrthoDB" id="1470350at2759"/>
<evidence type="ECO:0000313" key="7">
    <source>
        <dbReference type="EnsemblPlants" id="cds.evm.model.04.754"/>
    </source>
</evidence>
<organism evidence="7 8">
    <name type="scientific">Cannabis sativa</name>
    <name type="common">Hemp</name>
    <name type="synonym">Marijuana</name>
    <dbReference type="NCBI Taxonomy" id="3483"/>
    <lineage>
        <taxon>Eukaryota</taxon>
        <taxon>Viridiplantae</taxon>
        <taxon>Streptophyta</taxon>
        <taxon>Embryophyta</taxon>
        <taxon>Tracheophyta</taxon>
        <taxon>Spermatophyta</taxon>
        <taxon>Magnoliopsida</taxon>
        <taxon>eudicotyledons</taxon>
        <taxon>Gunneridae</taxon>
        <taxon>Pentapetalae</taxon>
        <taxon>rosids</taxon>
        <taxon>fabids</taxon>
        <taxon>Rosales</taxon>
        <taxon>Cannabaceae</taxon>
        <taxon>Cannabis</taxon>
    </lineage>
</organism>
<dbReference type="PANTHER" id="PTHR47955">
    <property type="entry name" value="CYTOCHROME P450 FAMILY 71 PROTEIN"/>
    <property type="match status" value="1"/>
</dbReference>
<dbReference type="PRINTS" id="PR00463">
    <property type="entry name" value="EP450I"/>
</dbReference>
<reference evidence="7" key="2">
    <citation type="submission" date="2021-03" db="UniProtKB">
        <authorList>
            <consortium name="EnsemblPlants"/>
        </authorList>
    </citation>
    <scope>IDENTIFICATION</scope>
</reference>